<dbReference type="OrthoDB" id="10344834at2759"/>
<accession>A0A8B6F4U9</accession>
<organism evidence="2 3">
    <name type="scientific">Mytilus galloprovincialis</name>
    <name type="common">Mediterranean mussel</name>
    <dbReference type="NCBI Taxonomy" id="29158"/>
    <lineage>
        <taxon>Eukaryota</taxon>
        <taxon>Metazoa</taxon>
        <taxon>Spiralia</taxon>
        <taxon>Lophotrochozoa</taxon>
        <taxon>Mollusca</taxon>
        <taxon>Bivalvia</taxon>
        <taxon>Autobranchia</taxon>
        <taxon>Pteriomorphia</taxon>
        <taxon>Mytilida</taxon>
        <taxon>Mytiloidea</taxon>
        <taxon>Mytilidae</taxon>
        <taxon>Mytilinae</taxon>
        <taxon>Mytilus</taxon>
    </lineage>
</organism>
<evidence type="ECO:0000313" key="3">
    <source>
        <dbReference type="Proteomes" id="UP000596742"/>
    </source>
</evidence>
<name>A0A8B6F4U9_MYTGA</name>
<comment type="caution">
    <text evidence="2">The sequence shown here is derived from an EMBL/GenBank/DDBJ whole genome shotgun (WGS) entry which is preliminary data.</text>
</comment>
<evidence type="ECO:0000313" key="2">
    <source>
        <dbReference type="EMBL" id="VDI43190.1"/>
    </source>
</evidence>
<feature type="compositionally biased region" description="Polar residues" evidence="1">
    <location>
        <begin position="94"/>
        <end position="112"/>
    </location>
</feature>
<feature type="compositionally biased region" description="Basic and acidic residues" evidence="1">
    <location>
        <begin position="164"/>
        <end position="174"/>
    </location>
</feature>
<dbReference type="EMBL" id="UYJE01006116">
    <property type="protein sequence ID" value="VDI43190.1"/>
    <property type="molecule type" value="Genomic_DNA"/>
</dbReference>
<reference evidence="2" key="1">
    <citation type="submission" date="2018-11" db="EMBL/GenBank/DDBJ databases">
        <authorList>
            <person name="Alioto T."/>
            <person name="Alioto T."/>
        </authorList>
    </citation>
    <scope>NUCLEOTIDE SEQUENCE</scope>
</reference>
<dbReference type="Proteomes" id="UP000596742">
    <property type="component" value="Unassembled WGS sequence"/>
</dbReference>
<protein>
    <submittedName>
        <fullName evidence="2">Uncharacterized protein</fullName>
    </submittedName>
</protein>
<sequence>MSRWETRILYPLTTADKTWTQPEKGTKATQVRPRRPRSTNEAPQEDETVIYQRVQSTHDHKKDQLRKVVSSVAEQLVTELRQEIIQAVNLEGCSGSSDHMQEQEQTSGTSLNSPQLLQMNLGLGITPITRITATSSVLQIRIDMVKIMSQGKSESAYASIRKRTTVDEPSKQKETAIQATQERFQRSRCSNNPPQDDKTVIYHRHQSTHELQEDRLRRVASSKAEKLVVPELRQENIQAVNLDRDSGLVDHLQEQKQASGKSFPFSSIASNATGVGVTPIKYHY</sequence>
<feature type="region of interest" description="Disordered" evidence="1">
    <location>
        <begin position="14"/>
        <end position="47"/>
    </location>
</feature>
<feature type="compositionally biased region" description="Polar residues" evidence="1">
    <location>
        <begin position="15"/>
        <end position="29"/>
    </location>
</feature>
<proteinExistence type="predicted"/>
<feature type="compositionally biased region" description="Polar residues" evidence="1">
    <location>
        <begin position="175"/>
        <end position="194"/>
    </location>
</feature>
<keyword evidence="3" id="KW-1185">Reference proteome</keyword>
<evidence type="ECO:0000256" key="1">
    <source>
        <dbReference type="SAM" id="MobiDB-lite"/>
    </source>
</evidence>
<gene>
    <name evidence="2" type="ORF">MGAL_10B023009</name>
</gene>
<feature type="region of interest" description="Disordered" evidence="1">
    <location>
        <begin position="160"/>
        <end position="198"/>
    </location>
</feature>
<feature type="region of interest" description="Disordered" evidence="1">
    <location>
        <begin position="93"/>
        <end position="112"/>
    </location>
</feature>
<dbReference type="AlphaFoldDB" id="A0A8B6F4U9"/>